<proteinExistence type="predicted"/>
<feature type="compositionally biased region" description="Basic and acidic residues" evidence="1">
    <location>
        <begin position="577"/>
        <end position="589"/>
    </location>
</feature>
<dbReference type="PANTHER" id="PTHR24148:SF73">
    <property type="entry name" value="HET DOMAIN PROTEIN (AFU_ORTHOLOGUE AFUA_8G01020)"/>
    <property type="match status" value="1"/>
</dbReference>
<evidence type="ECO:0000313" key="3">
    <source>
        <dbReference type="EMBL" id="KAH7268121.1"/>
    </source>
</evidence>
<sequence>MTQFQYRGLSEGDQPIRLVTILPGSESQPISLQLHHTTMTQEPSPTYEALSYVWGSPDGGVAVSVAYSDDPRQSTLMVGRNLCFALQHLRRADEPRTMWIDAVCINQEDIAERSSQVRNMGNVYRLASRVVVWLGEANKDSDFVMSLLRDVGARMQQEPNSWVQYLESEAYQSRAMHALHFLLLRPWFKRVWIRQEIGLANNDSVVMCGDMVMPWQHFREALRQLRTQPYVEHLGEMAVVLEETRRTILPMSTKISPRLFSRLYQVRPSQCLDPKDRIYANLNLTESIYRDKIKVDYNMSTLDLYRQVVLVDLEMGDLSILGHCDISTRPTDWPSWVPDWSNLFCTRILAKAKSSSILLPDGECVGNNILQAAGLIISRIESLDKTRFYRDRSNFNTELQRLAKTRITGSYVNGQSLLEVFCDTICCGDFNTPELDSDFPVLEITMSYVESLAENAENQSSKPPTALEYHIPRHCHGRSIFWTDHGHLGLCPAGSQPGDVIAVLLGCDAPLALRPNESGAYEVVGQCYVSGFMDGEAILGELPHRSMKDSRVAAFRSRMEGLQGVCQEEEMPNNLDNEHGTAADCKEHVGSGNRGSDWDRSDDDDSWLRSVTPEMLRKAGIDVKVFKLI</sequence>
<dbReference type="InterPro" id="IPR052895">
    <property type="entry name" value="HetReg/Transcr_Mod"/>
</dbReference>
<reference evidence="3" key="1">
    <citation type="journal article" date="2021" name="Nat. Commun.">
        <title>Genetic determinants of endophytism in the Arabidopsis root mycobiome.</title>
        <authorList>
            <person name="Mesny F."/>
            <person name="Miyauchi S."/>
            <person name="Thiergart T."/>
            <person name="Pickel B."/>
            <person name="Atanasova L."/>
            <person name="Karlsson M."/>
            <person name="Huettel B."/>
            <person name="Barry K.W."/>
            <person name="Haridas S."/>
            <person name="Chen C."/>
            <person name="Bauer D."/>
            <person name="Andreopoulos W."/>
            <person name="Pangilinan J."/>
            <person name="LaButti K."/>
            <person name="Riley R."/>
            <person name="Lipzen A."/>
            <person name="Clum A."/>
            <person name="Drula E."/>
            <person name="Henrissat B."/>
            <person name="Kohler A."/>
            <person name="Grigoriev I.V."/>
            <person name="Martin F.M."/>
            <person name="Hacquard S."/>
        </authorList>
    </citation>
    <scope>NUCLEOTIDE SEQUENCE</scope>
    <source>
        <strain evidence="3">FSSC 5 MPI-SDFR-AT-0091</strain>
    </source>
</reference>
<dbReference type="AlphaFoldDB" id="A0A9P9KTA6"/>
<dbReference type="OrthoDB" id="4850726at2759"/>
<protein>
    <submittedName>
        <fullName evidence="3">Heterokaryon incompatibility protein-domain-containing protein</fullName>
    </submittedName>
</protein>
<dbReference type="EMBL" id="JAGTJS010000005">
    <property type="protein sequence ID" value="KAH7268121.1"/>
    <property type="molecule type" value="Genomic_DNA"/>
</dbReference>
<dbReference type="InterPro" id="IPR010730">
    <property type="entry name" value="HET"/>
</dbReference>
<name>A0A9P9KTA6_FUSSL</name>
<dbReference type="PANTHER" id="PTHR24148">
    <property type="entry name" value="ANKYRIN REPEAT DOMAIN-CONTAINING PROTEIN 39 HOMOLOG-RELATED"/>
    <property type="match status" value="1"/>
</dbReference>
<organism evidence="3 4">
    <name type="scientific">Fusarium solani</name>
    <name type="common">Filamentous fungus</name>
    <dbReference type="NCBI Taxonomy" id="169388"/>
    <lineage>
        <taxon>Eukaryota</taxon>
        <taxon>Fungi</taxon>
        <taxon>Dikarya</taxon>
        <taxon>Ascomycota</taxon>
        <taxon>Pezizomycotina</taxon>
        <taxon>Sordariomycetes</taxon>
        <taxon>Hypocreomycetidae</taxon>
        <taxon>Hypocreales</taxon>
        <taxon>Nectriaceae</taxon>
        <taxon>Fusarium</taxon>
        <taxon>Fusarium solani species complex</taxon>
    </lineage>
</organism>
<feature type="domain" description="Heterokaryon incompatibility" evidence="2">
    <location>
        <begin position="47"/>
        <end position="196"/>
    </location>
</feature>
<gene>
    <name evidence="3" type="ORF">B0J15DRAFT_229609</name>
</gene>
<evidence type="ECO:0000313" key="4">
    <source>
        <dbReference type="Proteomes" id="UP000736672"/>
    </source>
</evidence>
<dbReference type="Pfam" id="PF06985">
    <property type="entry name" value="HET"/>
    <property type="match status" value="1"/>
</dbReference>
<feature type="region of interest" description="Disordered" evidence="1">
    <location>
        <begin position="577"/>
        <end position="604"/>
    </location>
</feature>
<evidence type="ECO:0000256" key="1">
    <source>
        <dbReference type="SAM" id="MobiDB-lite"/>
    </source>
</evidence>
<dbReference type="Pfam" id="PF26639">
    <property type="entry name" value="Het-6_barrel"/>
    <property type="match status" value="1"/>
</dbReference>
<comment type="caution">
    <text evidence="3">The sequence shown here is derived from an EMBL/GenBank/DDBJ whole genome shotgun (WGS) entry which is preliminary data.</text>
</comment>
<keyword evidence="4" id="KW-1185">Reference proteome</keyword>
<evidence type="ECO:0000259" key="2">
    <source>
        <dbReference type="Pfam" id="PF06985"/>
    </source>
</evidence>
<accession>A0A9P9KTA6</accession>
<dbReference type="Proteomes" id="UP000736672">
    <property type="component" value="Unassembled WGS sequence"/>
</dbReference>